<dbReference type="GO" id="GO:0031297">
    <property type="term" value="P:replication fork processing"/>
    <property type="evidence" value="ECO:0007669"/>
    <property type="project" value="TreeGrafter"/>
</dbReference>
<dbReference type="InterPro" id="IPR029003">
    <property type="entry name" value="CENP-S/Mhf1"/>
</dbReference>
<name>A0A9P0X974_PIEBR</name>
<comment type="caution">
    <text evidence="7">The sequence shown here is derived from an EMBL/GenBank/DDBJ whole genome shotgun (WGS) entry which is preliminary data.</text>
</comment>
<dbReference type="PANTHER" id="PTHR22980">
    <property type="entry name" value="CORTISTATIN"/>
    <property type="match status" value="1"/>
</dbReference>
<comment type="similarity">
    <text evidence="1">Belongs to the TAF9 family. CENP-S/MHF1 subfamily.</text>
</comment>
<dbReference type="GO" id="GO:0006281">
    <property type="term" value="P:DNA repair"/>
    <property type="evidence" value="ECO:0007669"/>
    <property type="project" value="UniProtKB-KW"/>
</dbReference>
<evidence type="ECO:0000256" key="4">
    <source>
        <dbReference type="ARBA" id="ARBA00023125"/>
    </source>
</evidence>
<dbReference type="EMBL" id="CALOZG010000005">
    <property type="protein sequence ID" value="CAH4027111.1"/>
    <property type="molecule type" value="Genomic_DNA"/>
</dbReference>
<accession>A0A9P0X974</accession>
<dbReference type="Proteomes" id="UP001152562">
    <property type="component" value="Unassembled WGS sequence"/>
</dbReference>
<evidence type="ECO:0000256" key="6">
    <source>
        <dbReference type="SAM" id="MobiDB-lite"/>
    </source>
</evidence>
<dbReference type="InterPro" id="IPR009072">
    <property type="entry name" value="Histone-fold"/>
</dbReference>
<dbReference type="Gene3D" id="1.10.20.10">
    <property type="entry name" value="Histone, subunit A"/>
    <property type="match status" value="1"/>
</dbReference>
<evidence type="ECO:0000256" key="1">
    <source>
        <dbReference type="ARBA" id="ARBA00006612"/>
    </source>
</evidence>
<dbReference type="CDD" id="cd22919">
    <property type="entry name" value="HFD_CENP-S"/>
    <property type="match status" value="1"/>
</dbReference>
<dbReference type="GO" id="GO:0003677">
    <property type="term" value="F:DNA binding"/>
    <property type="evidence" value="ECO:0007669"/>
    <property type="project" value="UniProtKB-KW"/>
</dbReference>
<keyword evidence="8" id="KW-1185">Reference proteome</keyword>
<evidence type="ECO:0000256" key="3">
    <source>
        <dbReference type="ARBA" id="ARBA00022763"/>
    </source>
</evidence>
<dbReference type="PANTHER" id="PTHR22980:SF0">
    <property type="entry name" value="CENTROMERE PROTEIN S"/>
    <property type="match status" value="1"/>
</dbReference>
<dbReference type="Pfam" id="PF15630">
    <property type="entry name" value="CENP-S"/>
    <property type="match status" value="1"/>
</dbReference>
<evidence type="ECO:0000256" key="2">
    <source>
        <dbReference type="ARBA" id="ARBA00016400"/>
    </source>
</evidence>
<keyword evidence="4" id="KW-0238">DNA-binding</keyword>
<evidence type="ECO:0000313" key="8">
    <source>
        <dbReference type="Proteomes" id="UP001152562"/>
    </source>
</evidence>
<feature type="region of interest" description="Disordered" evidence="6">
    <location>
        <begin position="90"/>
        <end position="135"/>
    </location>
</feature>
<protein>
    <recommendedName>
        <fullName evidence="2">Centromere protein S</fullName>
    </recommendedName>
</protein>
<dbReference type="GO" id="GO:0003682">
    <property type="term" value="F:chromatin binding"/>
    <property type="evidence" value="ECO:0007669"/>
    <property type="project" value="TreeGrafter"/>
</dbReference>
<feature type="compositionally biased region" description="Basic and acidic residues" evidence="6">
    <location>
        <begin position="110"/>
        <end position="120"/>
    </location>
</feature>
<dbReference type="GO" id="GO:0000712">
    <property type="term" value="P:resolution of meiotic recombination intermediates"/>
    <property type="evidence" value="ECO:0007669"/>
    <property type="project" value="TreeGrafter"/>
</dbReference>
<keyword evidence="5" id="KW-0234">DNA repair</keyword>
<keyword evidence="3" id="KW-0227">DNA damage</keyword>
<proteinExistence type="inferred from homology"/>
<reference evidence="7" key="1">
    <citation type="submission" date="2022-05" db="EMBL/GenBank/DDBJ databases">
        <authorList>
            <person name="Okamura Y."/>
        </authorList>
    </citation>
    <scope>NUCLEOTIDE SEQUENCE</scope>
</reference>
<dbReference type="GO" id="GO:0071821">
    <property type="term" value="C:FANCM-MHF complex"/>
    <property type="evidence" value="ECO:0007669"/>
    <property type="project" value="InterPro"/>
</dbReference>
<evidence type="ECO:0000313" key="7">
    <source>
        <dbReference type="EMBL" id="CAH4027111.1"/>
    </source>
</evidence>
<gene>
    <name evidence="7" type="ORF">PIBRA_LOCUS4512</name>
</gene>
<dbReference type="GO" id="GO:0046982">
    <property type="term" value="F:protein heterodimerization activity"/>
    <property type="evidence" value="ECO:0007669"/>
    <property type="project" value="InterPro"/>
</dbReference>
<dbReference type="AlphaFoldDB" id="A0A9P0X974"/>
<organism evidence="7 8">
    <name type="scientific">Pieris brassicae</name>
    <name type="common">White butterfly</name>
    <name type="synonym">Large white butterfly</name>
    <dbReference type="NCBI Taxonomy" id="7116"/>
    <lineage>
        <taxon>Eukaryota</taxon>
        <taxon>Metazoa</taxon>
        <taxon>Ecdysozoa</taxon>
        <taxon>Arthropoda</taxon>
        <taxon>Hexapoda</taxon>
        <taxon>Insecta</taxon>
        <taxon>Pterygota</taxon>
        <taxon>Neoptera</taxon>
        <taxon>Endopterygota</taxon>
        <taxon>Lepidoptera</taxon>
        <taxon>Glossata</taxon>
        <taxon>Ditrysia</taxon>
        <taxon>Papilionoidea</taxon>
        <taxon>Pieridae</taxon>
        <taxon>Pierinae</taxon>
        <taxon>Pieris</taxon>
    </lineage>
</organism>
<dbReference type="SUPFAM" id="SSF47113">
    <property type="entry name" value="Histone-fold"/>
    <property type="match status" value="1"/>
</dbReference>
<sequence>MTMFQNLSPTQKLQAAVHKDVRGICTEACHFLGLEITKPAIEVIAELVFKKCRVYGSDLEAFAKHAKRSTINAEDVKLLVRRNLSLKSRLNSLSSNSGKDKRRKTVPAVKQDESKESKESDIEDMVADQIDLTFD</sequence>
<evidence type="ECO:0000256" key="5">
    <source>
        <dbReference type="ARBA" id="ARBA00023204"/>
    </source>
</evidence>